<gene>
    <name evidence="3" type="primary">LOC113067465</name>
</gene>
<dbReference type="KEGG" id="caua:113067465"/>
<keyword evidence="2" id="KW-1185">Reference proteome</keyword>
<feature type="chain" id="PRO_5027932838" evidence="1">
    <location>
        <begin position="19"/>
        <end position="200"/>
    </location>
</feature>
<dbReference type="PANTHER" id="PTHR31649">
    <property type="entry name" value="AGAP009604-PA"/>
    <property type="match status" value="1"/>
</dbReference>
<name>A0A6P6MGU6_CARAU</name>
<dbReference type="GeneID" id="113067465"/>
<dbReference type="OrthoDB" id="1925699at2759"/>
<accession>A0A6P6MGU6</accession>
<dbReference type="PANTHER" id="PTHR31649:SF1">
    <property type="entry name" value="FARNESOIC ACID O-METHYL TRANSFERASE DOMAIN-CONTAINING PROTEIN"/>
    <property type="match status" value="1"/>
</dbReference>
<evidence type="ECO:0000313" key="2">
    <source>
        <dbReference type="Proteomes" id="UP000515129"/>
    </source>
</evidence>
<evidence type="ECO:0000256" key="1">
    <source>
        <dbReference type="SAM" id="SignalP"/>
    </source>
</evidence>
<dbReference type="Proteomes" id="UP000515129">
    <property type="component" value="Linkage group LG28B"/>
</dbReference>
<reference evidence="3" key="1">
    <citation type="submission" date="2025-08" db="UniProtKB">
        <authorList>
            <consortium name="RefSeq"/>
        </authorList>
    </citation>
    <scope>IDENTIFICATION</scope>
    <source>
        <strain evidence="3">Wakin</strain>
        <tissue evidence="3">Muscle</tissue>
    </source>
</reference>
<feature type="signal peptide" evidence="1">
    <location>
        <begin position="1"/>
        <end position="18"/>
    </location>
</feature>
<keyword evidence="1" id="KW-0732">Signal</keyword>
<dbReference type="AlphaFoldDB" id="A0A6P6MGU6"/>
<sequence>MKLLVCAIIALLQLEALCVPASDKSSLQETEDGAVPLLGPQTPPDLLMGSQVSHSRVRRAVEQDIKWVTWNYNLPSGAIAIYNDYAGRTDYVCRSGCNSGFYSRTKGPYCHYPYGDKEYRVSSFDVLVLENSSGGIKWEYGSYGSVPVHAVRVCSEKEIYVGKNKYGLGKVDRKNTAFFLPWNGSEYWYKQYQVLAYSYT</sequence>
<proteinExistence type="predicted"/>
<organism evidence="2 3">
    <name type="scientific">Carassius auratus</name>
    <name type="common">Goldfish</name>
    <dbReference type="NCBI Taxonomy" id="7957"/>
    <lineage>
        <taxon>Eukaryota</taxon>
        <taxon>Metazoa</taxon>
        <taxon>Chordata</taxon>
        <taxon>Craniata</taxon>
        <taxon>Vertebrata</taxon>
        <taxon>Euteleostomi</taxon>
        <taxon>Actinopterygii</taxon>
        <taxon>Neopterygii</taxon>
        <taxon>Teleostei</taxon>
        <taxon>Ostariophysi</taxon>
        <taxon>Cypriniformes</taxon>
        <taxon>Cyprinidae</taxon>
        <taxon>Cyprininae</taxon>
        <taxon>Carassius</taxon>
    </lineage>
</organism>
<evidence type="ECO:0000313" key="3">
    <source>
        <dbReference type="RefSeq" id="XP_026095673.1"/>
    </source>
</evidence>
<dbReference type="RefSeq" id="XP_026095673.1">
    <property type="nucleotide sequence ID" value="XM_026239888.1"/>
</dbReference>
<protein>
    <submittedName>
        <fullName evidence="3">Natterin-3-like</fullName>
    </submittedName>
</protein>
<dbReference type="Pfam" id="PF11901">
    <property type="entry name" value="DM9"/>
    <property type="match status" value="1"/>
</dbReference>
<dbReference type="InterPro" id="IPR006616">
    <property type="entry name" value="DM9_repeat"/>
</dbReference>